<dbReference type="KEGG" id="ngr:NAEGRDRAFT_47364"/>
<dbReference type="PANTHER" id="PTHR45808:SF2">
    <property type="entry name" value="RHO GTPASE-ACTIVATING PROTEIN 68F"/>
    <property type="match status" value="1"/>
</dbReference>
<dbReference type="RefSeq" id="XP_002679800.1">
    <property type="nucleotide sequence ID" value="XM_002679754.1"/>
</dbReference>
<evidence type="ECO:0000256" key="2">
    <source>
        <dbReference type="SAM" id="MobiDB-lite"/>
    </source>
</evidence>
<feature type="compositionally biased region" description="Basic and acidic residues" evidence="2">
    <location>
        <begin position="41"/>
        <end position="56"/>
    </location>
</feature>
<dbReference type="PROSITE" id="PS50238">
    <property type="entry name" value="RHOGAP"/>
    <property type="match status" value="1"/>
</dbReference>
<dbReference type="Pfam" id="PF00169">
    <property type="entry name" value="PH"/>
    <property type="match status" value="1"/>
</dbReference>
<dbReference type="SMART" id="SM00324">
    <property type="entry name" value="RhoGAP"/>
    <property type="match status" value="1"/>
</dbReference>
<dbReference type="SUPFAM" id="SSF48350">
    <property type="entry name" value="GTPase activation domain, GAP"/>
    <property type="match status" value="1"/>
</dbReference>
<evidence type="ECO:0000313" key="6">
    <source>
        <dbReference type="Proteomes" id="UP000006671"/>
    </source>
</evidence>
<dbReference type="EMBL" id="GG738856">
    <property type="protein sequence ID" value="EFC47056.1"/>
    <property type="molecule type" value="Genomic_DNA"/>
</dbReference>
<dbReference type="GeneID" id="8861233"/>
<feature type="domain" description="Rho-GAP" evidence="4">
    <location>
        <begin position="367"/>
        <end position="557"/>
    </location>
</feature>
<sequence length="692" mass="78628">MSEVPTNNDTSILDAEEEKALNSMPRRSRRYSPFTALPPDELIRDEQGGSFSEKHGSINIKTTTKTPSSAPSVPSFNSEEAFSNIQSPKSAKIEKFTTSVDEETSTEDFQPNIESSLPVEEEQQHQEGDQTTPQDGTPLLSPFSQLVHKTPYAHITDLVTNSLSKVEKRSKHLSCNSVMEFSDLLKQAGVEMDELQEDEDGGVEYTKDINDLGNENFDILTPSKSSIGTMSEYDSEPEYSTPASDHEETPEYEDIPNSTDDSTKQPARLSMGRFLEPSRITCTIDEEGNVTQSSSSTSSPPVYTRKNSGDLDSNSTLSPTSPSTRRVSVKRKKSIRNDFMKGGRYGTVPKDFFTTLFKRGDSKEFGVELNTVMSRKSELGHEIPAIIEEMMVVISEKMNVEGLFRIGGNVKEMEALIKKMDAGKVVDLRTLNIHVITGLTKKYIRQAKLLTPESFEVFKKVLQMDKDDDIMKELTKLFSDVSIIPYYNCLLLNRLLHLLYNIHRKSDVNQMTAHNLAIIFAPNLFQDGSASLSNNLVLQTKGTRIIALMIEKYDEVLKPLFQKLKERNDLKPEKIKQHGLVDESQILMKGFVSKRTKVKSWKRRYAVLTATQLLLFEDDEICKKKLEAQFDFGKDVILVDYPKKEYSFKIYKIRVEEDDIKEWAIRAENESEKQEWMKRIEKIVESFKSTHQ</sequence>
<dbReference type="Gene3D" id="1.10.555.10">
    <property type="entry name" value="Rho GTPase activation protein"/>
    <property type="match status" value="1"/>
</dbReference>
<dbReference type="AlphaFoldDB" id="D2V7T1"/>
<dbReference type="GO" id="GO:0005096">
    <property type="term" value="F:GTPase activator activity"/>
    <property type="evidence" value="ECO:0007669"/>
    <property type="project" value="UniProtKB-KW"/>
</dbReference>
<gene>
    <name evidence="5" type="ORF">NAEGRDRAFT_47364</name>
</gene>
<dbReference type="CDD" id="cd00821">
    <property type="entry name" value="PH"/>
    <property type="match status" value="1"/>
</dbReference>
<dbReference type="GO" id="GO:0007264">
    <property type="term" value="P:small GTPase-mediated signal transduction"/>
    <property type="evidence" value="ECO:0007669"/>
    <property type="project" value="TreeGrafter"/>
</dbReference>
<name>D2V7T1_NAEGR</name>
<proteinExistence type="predicted"/>
<keyword evidence="6" id="KW-1185">Reference proteome</keyword>
<dbReference type="Pfam" id="PF00620">
    <property type="entry name" value="RhoGAP"/>
    <property type="match status" value="1"/>
</dbReference>
<dbReference type="InterPro" id="IPR008936">
    <property type="entry name" value="Rho_GTPase_activation_prot"/>
</dbReference>
<dbReference type="InterPro" id="IPR001849">
    <property type="entry name" value="PH_domain"/>
</dbReference>
<evidence type="ECO:0000259" key="3">
    <source>
        <dbReference type="PROSITE" id="PS50003"/>
    </source>
</evidence>
<dbReference type="Gene3D" id="2.30.29.30">
    <property type="entry name" value="Pleckstrin-homology domain (PH domain)/Phosphotyrosine-binding domain (PTB)"/>
    <property type="match status" value="1"/>
</dbReference>
<feature type="compositionally biased region" description="Polar residues" evidence="2">
    <location>
        <begin position="1"/>
        <end position="11"/>
    </location>
</feature>
<keyword evidence="1" id="KW-0343">GTPase activation</keyword>
<dbReference type="PROSITE" id="PS50003">
    <property type="entry name" value="PH_DOMAIN"/>
    <property type="match status" value="1"/>
</dbReference>
<evidence type="ECO:0000313" key="5">
    <source>
        <dbReference type="EMBL" id="EFC47056.1"/>
    </source>
</evidence>
<dbReference type="eggNOG" id="KOG4406">
    <property type="taxonomic scope" value="Eukaryota"/>
</dbReference>
<organism evidence="6">
    <name type="scientific">Naegleria gruberi</name>
    <name type="common">Amoeba</name>
    <dbReference type="NCBI Taxonomy" id="5762"/>
    <lineage>
        <taxon>Eukaryota</taxon>
        <taxon>Discoba</taxon>
        <taxon>Heterolobosea</taxon>
        <taxon>Tetramitia</taxon>
        <taxon>Eutetramitia</taxon>
        <taxon>Vahlkampfiidae</taxon>
        <taxon>Naegleria</taxon>
    </lineage>
</organism>
<dbReference type="InterPro" id="IPR011993">
    <property type="entry name" value="PH-like_dom_sf"/>
</dbReference>
<feature type="domain" description="PH" evidence="3">
    <location>
        <begin position="585"/>
        <end position="685"/>
    </location>
</feature>
<protein>
    <submittedName>
        <fullName evidence="5">Rho GTPase activating protein</fullName>
    </submittedName>
</protein>
<accession>D2V7T1</accession>
<feature type="region of interest" description="Disordered" evidence="2">
    <location>
        <begin position="1"/>
        <end position="142"/>
    </location>
</feature>
<dbReference type="PANTHER" id="PTHR45808">
    <property type="entry name" value="RHO GTPASE-ACTIVATING PROTEIN 68F"/>
    <property type="match status" value="1"/>
</dbReference>
<feature type="compositionally biased region" description="Low complexity" evidence="2">
    <location>
        <begin position="62"/>
        <end position="75"/>
    </location>
</feature>
<dbReference type="InParanoid" id="D2V7T1"/>
<feature type="region of interest" description="Disordered" evidence="2">
    <location>
        <begin position="214"/>
        <end position="333"/>
    </location>
</feature>
<dbReference type="OrthoDB" id="9994905at2759"/>
<dbReference type="SMART" id="SM00233">
    <property type="entry name" value="PH"/>
    <property type="match status" value="1"/>
</dbReference>
<evidence type="ECO:0000259" key="4">
    <source>
        <dbReference type="PROSITE" id="PS50238"/>
    </source>
</evidence>
<dbReference type="SUPFAM" id="SSF50729">
    <property type="entry name" value="PH domain-like"/>
    <property type="match status" value="1"/>
</dbReference>
<feature type="compositionally biased region" description="Low complexity" evidence="2">
    <location>
        <begin position="310"/>
        <end position="326"/>
    </location>
</feature>
<dbReference type="STRING" id="5762.D2V7T1"/>
<dbReference type="Proteomes" id="UP000006671">
    <property type="component" value="Unassembled WGS sequence"/>
</dbReference>
<evidence type="ECO:0000256" key="1">
    <source>
        <dbReference type="ARBA" id="ARBA00022468"/>
    </source>
</evidence>
<dbReference type="GO" id="GO:0005737">
    <property type="term" value="C:cytoplasm"/>
    <property type="evidence" value="ECO:0007669"/>
    <property type="project" value="TreeGrafter"/>
</dbReference>
<dbReference type="InterPro" id="IPR000198">
    <property type="entry name" value="RhoGAP_dom"/>
</dbReference>
<dbReference type="VEuPathDB" id="AmoebaDB:NAEGRDRAFT_47364"/>
<dbReference type="CDD" id="cd00159">
    <property type="entry name" value="RhoGAP"/>
    <property type="match status" value="1"/>
</dbReference>
<reference evidence="5 6" key="1">
    <citation type="journal article" date="2010" name="Cell">
        <title>The genome of Naegleria gruberi illuminates early eukaryotic versatility.</title>
        <authorList>
            <person name="Fritz-Laylin L.K."/>
            <person name="Prochnik S.E."/>
            <person name="Ginger M.L."/>
            <person name="Dacks J.B."/>
            <person name="Carpenter M.L."/>
            <person name="Field M.C."/>
            <person name="Kuo A."/>
            <person name="Paredez A."/>
            <person name="Chapman J."/>
            <person name="Pham J."/>
            <person name="Shu S."/>
            <person name="Neupane R."/>
            <person name="Cipriano M."/>
            <person name="Mancuso J."/>
            <person name="Tu H."/>
            <person name="Salamov A."/>
            <person name="Lindquist E."/>
            <person name="Shapiro H."/>
            <person name="Lucas S."/>
            <person name="Grigoriev I.V."/>
            <person name="Cande W.Z."/>
            <person name="Fulton C."/>
            <person name="Rokhsar D.S."/>
            <person name="Dawson S.C."/>
        </authorList>
    </citation>
    <scope>NUCLEOTIDE SEQUENCE [LARGE SCALE GENOMIC DNA]</scope>
    <source>
        <strain evidence="5 6">NEG-M</strain>
    </source>
</reference>
<dbReference type="OMA" id="PYYNCLL"/>
<feature type="compositionally biased region" description="Polar residues" evidence="2">
    <location>
        <begin position="76"/>
        <end position="89"/>
    </location>
</feature>